<feature type="compositionally biased region" description="Acidic residues" evidence="1">
    <location>
        <begin position="312"/>
        <end position="322"/>
    </location>
</feature>
<feature type="region of interest" description="Disordered" evidence="1">
    <location>
        <begin position="208"/>
        <end position="260"/>
    </location>
</feature>
<feature type="region of interest" description="Disordered" evidence="1">
    <location>
        <begin position="855"/>
        <end position="878"/>
    </location>
</feature>
<feature type="compositionally biased region" description="Basic and acidic residues" evidence="1">
    <location>
        <begin position="295"/>
        <end position="304"/>
    </location>
</feature>
<organism evidence="2 3">
    <name type="scientific">Hyalella azteca</name>
    <name type="common">Amphipod</name>
    <dbReference type="NCBI Taxonomy" id="294128"/>
    <lineage>
        <taxon>Eukaryota</taxon>
        <taxon>Metazoa</taxon>
        <taxon>Ecdysozoa</taxon>
        <taxon>Arthropoda</taxon>
        <taxon>Crustacea</taxon>
        <taxon>Multicrustacea</taxon>
        <taxon>Malacostraca</taxon>
        <taxon>Eumalacostraca</taxon>
        <taxon>Peracarida</taxon>
        <taxon>Amphipoda</taxon>
        <taxon>Senticaudata</taxon>
        <taxon>Talitrida</taxon>
        <taxon>Talitroidea</taxon>
        <taxon>Hyalellidae</taxon>
        <taxon>Hyalella</taxon>
    </lineage>
</organism>
<feature type="region of interest" description="Disordered" evidence="1">
    <location>
        <begin position="274"/>
        <end position="400"/>
    </location>
</feature>
<feature type="region of interest" description="Disordered" evidence="1">
    <location>
        <begin position="1"/>
        <end position="23"/>
    </location>
</feature>
<feature type="compositionally biased region" description="Polar residues" evidence="1">
    <location>
        <begin position="349"/>
        <end position="358"/>
    </location>
</feature>
<evidence type="ECO:0000313" key="3">
    <source>
        <dbReference type="RefSeq" id="XP_018015759.1"/>
    </source>
</evidence>
<evidence type="ECO:0000256" key="1">
    <source>
        <dbReference type="SAM" id="MobiDB-lite"/>
    </source>
</evidence>
<feature type="compositionally biased region" description="Pro residues" evidence="1">
    <location>
        <begin position="1110"/>
        <end position="1122"/>
    </location>
</feature>
<dbReference type="RefSeq" id="XP_018015759.1">
    <property type="nucleotide sequence ID" value="XM_018160270.2"/>
</dbReference>
<feature type="compositionally biased region" description="Low complexity" evidence="1">
    <location>
        <begin position="867"/>
        <end position="878"/>
    </location>
</feature>
<feature type="compositionally biased region" description="Polar residues" evidence="1">
    <location>
        <begin position="44"/>
        <end position="60"/>
    </location>
</feature>
<name>A0A8B7NPV9_HYAAZ</name>
<feature type="region of interest" description="Disordered" evidence="1">
    <location>
        <begin position="1104"/>
        <end position="1161"/>
    </location>
</feature>
<feature type="compositionally biased region" description="Basic residues" evidence="1">
    <location>
        <begin position="1"/>
        <end position="20"/>
    </location>
</feature>
<proteinExistence type="predicted"/>
<feature type="compositionally biased region" description="Low complexity" evidence="1">
    <location>
        <begin position="236"/>
        <end position="251"/>
    </location>
</feature>
<feature type="compositionally biased region" description="Basic residues" evidence="1">
    <location>
        <begin position="327"/>
        <end position="342"/>
    </location>
</feature>
<feature type="region of interest" description="Disordered" evidence="1">
    <location>
        <begin position="1188"/>
        <end position="1216"/>
    </location>
</feature>
<feature type="region of interest" description="Disordered" evidence="1">
    <location>
        <begin position="36"/>
        <end position="124"/>
    </location>
</feature>
<dbReference type="KEGG" id="hazt:108672574"/>
<protein>
    <submittedName>
        <fullName evidence="3">Uncharacterized protein LOC108672574 isoform X1</fullName>
    </submittedName>
</protein>
<feature type="region of interest" description="Disordered" evidence="1">
    <location>
        <begin position="892"/>
        <end position="913"/>
    </location>
</feature>
<sequence length="1492" mass="162584">MFKGFRKRFTTHRHSGRGARRVPGLNSACDIISVTREPPDKSIGRTTSPRQVHPVEQTQFVPYDPNDRCNGCSVTTDSPSSTLDPNSNSKPGAERFIRNNVNSSLRRDQKDGLPSRGNCDSVHPGYPARRAQELAGHIGYLSMGRGYPTTPNLVMKHGKVEILGQGPPEHNYGYELQKNLLNILPPNQLRQEQTRHPIITTDLQDHMNVSSTSEQMKTDRSSFDIPDQSNEAVLRNSSDVKPNFSSSSNSSTLPSIIYRPSGREPYMKHANDQSYISDDFDSTPIKMKKPALRNNVREPLRRAAGDSLSSDSSEDCGEETDDTADHRRPHHFPGRMPNKRRAPQPPATPRSNASNARNVPSHRTRTTLKSTISSPRRAVSNQPSSRNTTGRSTNCEENASNGLLIRSPSYYESYAQMMHIISLNVENKDLPQDDKDKQHQQLNAVSRINQELLADLKAQHDSFASSLDTIMESLVAGIINKEQLRSMVTDLQKKMARLKAKNQEIPHCSDSCYSSLPHNHSSVSSAPCTGSLPLIQPKHSKMLCSFKGPNSDLPAPQESCETTSGDLNYKMTQRTLQFECTELPQRCKEIKSCGRLLSSSASLPQLNAISLRMSAMAVRGDEGYWTMGSQVPGSESRSTLPRTSKVLNSSHTHQVVASSKVPDATALRSLSFVNNSRTLKTEPLDSIRLSEAPVTSVNTSKCAGAKWSTVPRFSSASPSKYPLPPSKTHQSICLSGTKYLSPMACDGLERIITDIIKDIYVKLVPETDTRANMELLNKEKFPIRLSFVGSPEEALKGLARGVYNLNFTPCGNNQCSVCSDMVSHGSSIFEVFWPCPEGRRLQLLHMTRTDNRTHYIPSLNDSESGDTSTCSQGTETSTTTLVPSLPFNKCASSVDSPRLKSRASGPMPMNRIDGRSNVSFTCESEASGSVVPPGYDPDFVVPEMEWCGGSFQHPDKYWREVNEFLPASGVSRESPRSGCSDQLALYPNDLSCGSLRGNISSNSSRITDLDYLSDRLSDRFLDFRTGSCPDLTSDGCSDLLMPEGDMASLESCSEGDLMSLDSRFAQSSRAYYSIVEVDVDMFSPTQQQGVLPSLQSLCYGPASTMLAHDSPPPSTSPLPPHPEVSESISCSESCDDFPDPPFPDPPVEQQAQPDGQNEYFYGHTDIFAPTNQSTHSTREVGKVQCNGFVGIDSSEQPSPKETTAESSAVKTPCTKQANSSITKDVGQCVYPLPLGPSVPPHCHPVDSPSIPKRVTSRPLPSLPPPGEVIGSVGSPTAQQQAESSGQAVCQLADYTIAELIESPCSSPPPPALPIRGGCTPLRPNARLANGNRTLPQACGHTTSVTRSPTMNHCVPALPPVLMPNLPHILPAIATPPRAPRRSSSLLCSRSRPVSSVDYQYYAQQQFQFAADANDNKRDGCGPSSSNSSSPQEGLESSWVRLNSDAFKNGGTRGMGSPGSGEDSASLPTGTTTRKIKKDKKGRHQGNCISSIQ</sequence>
<feature type="compositionally biased region" description="Basic residues" evidence="1">
    <location>
        <begin position="1473"/>
        <end position="1483"/>
    </location>
</feature>
<feature type="compositionally biased region" description="Polar residues" evidence="1">
    <location>
        <begin position="1193"/>
        <end position="1216"/>
    </location>
</feature>
<feature type="compositionally biased region" description="Polar residues" evidence="1">
    <location>
        <begin position="72"/>
        <end position="90"/>
    </location>
</feature>
<dbReference type="Proteomes" id="UP000694843">
    <property type="component" value="Unplaced"/>
</dbReference>
<feature type="region of interest" description="Disordered" evidence="1">
    <location>
        <begin position="1413"/>
        <end position="1492"/>
    </location>
</feature>
<evidence type="ECO:0000313" key="2">
    <source>
        <dbReference type="Proteomes" id="UP000694843"/>
    </source>
</evidence>
<reference evidence="3" key="1">
    <citation type="submission" date="2025-08" db="UniProtKB">
        <authorList>
            <consortium name="RefSeq"/>
        </authorList>
    </citation>
    <scope>IDENTIFICATION</scope>
    <source>
        <tissue evidence="3">Whole organism</tissue>
    </source>
</reference>
<feature type="compositionally biased region" description="Low complexity" evidence="1">
    <location>
        <begin position="1421"/>
        <end position="1437"/>
    </location>
</feature>
<keyword evidence="2" id="KW-1185">Reference proteome</keyword>
<gene>
    <name evidence="3" type="primary">LOC108672574</name>
</gene>
<dbReference type="GeneID" id="108672574"/>
<accession>A0A8B7NPV9</accession>
<feature type="compositionally biased region" description="Polar residues" evidence="1">
    <location>
        <begin position="367"/>
        <end position="400"/>
    </location>
</feature>